<keyword evidence="4" id="KW-1185">Reference proteome</keyword>
<gene>
    <name evidence="3" type="ORF">GCM10010365_05660</name>
</gene>
<evidence type="ECO:0000256" key="2">
    <source>
        <dbReference type="SAM" id="Phobius"/>
    </source>
</evidence>
<accession>A0A918P869</accession>
<reference evidence="3" key="2">
    <citation type="submission" date="2020-09" db="EMBL/GenBank/DDBJ databases">
        <authorList>
            <person name="Sun Q."/>
            <person name="Ohkuma M."/>
        </authorList>
    </citation>
    <scope>NUCLEOTIDE SEQUENCE</scope>
    <source>
        <strain evidence="3">JCM 4815</strain>
    </source>
</reference>
<protein>
    <recommendedName>
        <fullName evidence="5">Fibrillarin</fullName>
    </recommendedName>
</protein>
<evidence type="ECO:0000256" key="1">
    <source>
        <dbReference type="SAM" id="MobiDB-lite"/>
    </source>
</evidence>
<evidence type="ECO:0000313" key="3">
    <source>
        <dbReference type="EMBL" id="GGY90144.1"/>
    </source>
</evidence>
<keyword evidence="2" id="KW-1133">Transmembrane helix</keyword>
<feature type="region of interest" description="Disordered" evidence="1">
    <location>
        <begin position="49"/>
        <end position="119"/>
    </location>
</feature>
<keyword evidence="2" id="KW-0812">Transmembrane</keyword>
<sequence>MSFLGLNRRQAGDAALHIRVRVALAVCGGVVTAGWLILPLGADAGGGPGQVRAGPVPTGPVGTGPVRTGPGASAGTSFRSEPEPGGTAGAEASEEAARTGARTGPETDGETGGETGGNGAMAADLVLPVAAVGTAGAAAAYAHVRRTRRTRTRTTPGGTDESAVPSDELDRRGRLLLTETDDCVRTSAEELAFAAERRGAEATRPFVRALESARGELAAAFRLRQLLDDASDRLSAEDTRRALEEIVTGCTGAGRRLDAQAPAFDQLRALERDTAGALECAEGRFRALTDRVRGAQGTLVGFRERYAPAAVHPVADHVELAKDRLVFATSRLNRARQALDRGDTDRAALRLRAAEGAVHQADVLVTGVERLADELAAAEVRLPEVLQEIETDLAATDPEAEETPGTAPAASAAPVTTAAAVTTAPGTAAVAEVVAEVRRETADGPRDPLDALRRLVRAAVDAGVGGLPYEQGGPALRDGARLLATSSVAAVRDFVTTHRGAVGDEARTRLAEAERHLERARHGPTPDEPLQGGSPVAESLRADSLACAARPRAERDVRAYGDPYGGSVGDGVGDDHGGALLGGVLAVHVPGESGDGPREPACYGGPGARGRRAAAGRT</sequence>
<feature type="compositionally biased region" description="Low complexity" evidence="1">
    <location>
        <begin position="54"/>
        <end position="71"/>
    </location>
</feature>
<keyword evidence="2" id="KW-0472">Membrane</keyword>
<feature type="compositionally biased region" description="Basic residues" evidence="1">
    <location>
        <begin position="143"/>
        <end position="152"/>
    </location>
</feature>
<dbReference type="AlphaFoldDB" id="A0A918P869"/>
<feature type="compositionally biased region" description="Gly residues" evidence="1">
    <location>
        <begin position="110"/>
        <end position="119"/>
    </location>
</feature>
<dbReference type="EMBL" id="BMVW01000001">
    <property type="protein sequence ID" value="GGY90144.1"/>
    <property type="molecule type" value="Genomic_DNA"/>
</dbReference>
<feature type="region of interest" description="Disordered" evidence="1">
    <location>
        <begin position="590"/>
        <end position="618"/>
    </location>
</feature>
<reference evidence="3" key="1">
    <citation type="journal article" date="2014" name="Int. J. Syst. Evol. Microbiol.">
        <title>Complete genome sequence of Corynebacterium casei LMG S-19264T (=DSM 44701T), isolated from a smear-ripened cheese.</title>
        <authorList>
            <consortium name="US DOE Joint Genome Institute (JGI-PGF)"/>
            <person name="Walter F."/>
            <person name="Albersmeier A."/>
            <person name="Kalinowski J."/>
            <person name="Ruckert C."/>
        </authorList>
    </citation>
    <scope>NUCLEOTIDE SEQUENCE</scope>
    <source>
        <strain evidence="3">JCM 4815</strain>
    </source>
</reference>
<feature type="region of interest" description="Disordered" evidence="1">
    <location>
        <begin position="139"/>
        <end position="170"/>
    </location>
</feature>
<evidence type="ECO:0008006" key="5">
    <source>
        <dbReference type="Google" id="ProtNLM"/>
    </source>
</evidence>
<organism evidence="3 4">
    <name type="scientific">Streptomyces poonensis</name>
    <dbReference type="NCBI Taxonomy" id="68255"/>
    <lineage>
        <taxon>Bacteria</taxon>
        <taxon>Bacillati</taxon>
        <taxon>Actinomycetota</taxon>
        <taxon>Actinomycetes</taxon>
        <taxon>Kitasatosporales</taxon>
        <taxon>Streptomycetaceae</taxon>
        <taxon>Streptomyces</taxon>
    </lineage>
</organism>
<feature type="compositionally biased region" description="Basic and acidic residues" evidence="1">
    <location>
        <begin position="514"/>
        <end position="525"/>
    </location>
</feature>
<feature type="compositionally biased region" description="Basic residues" evidence="1">
    <location>
        <begin position="609"/>
        <end position="618"/>
    </location>
</feature>
<feature type="transmembrane region" description="Helical" evidence="2">
    <location>
        <begin position="20"/>
        <end position="38"/>
    </location>
</feature>
<dbReference type="Proteomes" id="UP000622166">
    <property type="component" value="Unassembled WGS sequence"/>
</dbReference>
<feature type="region of interest" description="Disordered" evidence="1">
    <location>
        <begin position="514"/>
        <end position="536"/>
    </location>
</feature>
<name>A0A918P869_9ACTN</name>
<proteinExistence type="predicted"/>
<comment type="caution">
    <text evidence="3">The sequence shown here is derived from an EMBL/GenBank/DDBJ whole genome shotgun (WGS) entry which is preliminary data.</text>
</comment>
<evidence type="ECO:0000313" key="4">
    <source>
        <dbReference type="Proteomes" id="UP000622166"/>
    </source>
</evidence>